<dbReference type="InterPro" id="IPR050164">
    <property type="entry name" value="Peptidase_C19"/>
</dbReference>
<dbReference type="InterPro" id="IPR038765">
    <property type="entry name" value="Papain-like_cys_pep_sf"/>
</dbReference>
<evidence type="ECO:0000256" key="2">
    <source>
        <dbReference type="ARBA" id="ARBA00009085"/>
    </source>
</evidence>
<dbReference type="Gene3D" id="3.90.70.10">
    <property type="entry name" value="Cysteine proteinases"/>
    <property type="match status" value="1"/>
</dbReference>
<dbReference type="EC" id="3.4.19.12" evidence="3"/>
<evidence type="ECO:0000259" key="7">
    <source>
        <dbReference type="PROSITE" id="PS50235"/>
    </source>
</evidence>
<feature type="region of interest" description="Disordered" evidence="6">
    <location>
        <begin position="383"/>
        <end position="421"/>
    </location>
</feature>
<feature type="compositionally biased region" description="Basic and acidic residues" evidence="6">
    <location>
        <begin position="572"/>
        <end position="583"/>
    </location>
</feature>
<dbReference type="InterPro" id="IPR018200">
    <property type="entry name" value="USP_CS"/>
</dbReference>
<dbReference type="Proteomes" id="UP001217754">
    <property type="component" value="Chromosome 6"/>
</dbReference>
<accession>A0AAF0F066</accession>
<keyword evidence="9" id="KW-1185">Reference proteome</keyword>
<sequence length="605" mass="65551">MPEWQKWVTDNGRSVHESENKVALLGIENILYFCPPLREAVMQVDAAGVSPVVRQNDTLHSSLVRLFHAIALGSARVAAEAAQGPPKPTNPSGAPTIYTQTVNQDAIKSFLETLMRNCDLFDSSMHHDAHEFLNYILNQTGEDLSAIRAKRGKAQSPRGAIGPAQDAFSASAADDTQKTYVYHLFQGILTNETRCLTCETISYRDEEFLDLSINVSPFTSVSSCLRQFSESEMLCGRNKFFCDSCSSLQEAEKRMKIRHSPNILALHLKRFKWDEKAQAYVKHACRVVFPFDLRLFNTSDQSDNPDRSYELFGIVIHVGAGAHQGHYISVVKIGNRWALFDDETVEFIAESDIAKYYGDSPEIGSAYVLFYRATDLDMKPRRARLEQRPPVPSAAPSTLSTAPQPSAPQPSAPQPQTQTVQQRVPVIAPVASPVASPVAAPVAAPALQPLSSSSESAGGGAYVAPRAIPLPVASHGAPAPIALAPPIISDGAQGVQPAPALFANVPSPTIPTKLDASAPMAVPAMQAMPPAPQVHAPSAHESPDVPSVSEAPAPAMPRSHTISDLFSPLKSSEQRRPREEAPTKRSFFGRSGLSRTLKLDRSEKS</sequence>
<keyword evidence="4" id="KW-0645">Protease</keyword>
<dbReference type="GO" id="GO:0005634">
    <property type="term" value="C:nucleus"/>
    <property type="evidence" value="ECO:0007669"/>
    <property type="project" value="TreeGrafter"/>
</dbReference>
<dbReference type="PANTHER" id="PTHR24006:SF733">
    <property type="entry name" value="RE52890P"/>
    <property type="match status" value="1"/>
</dbReference>
<dbReference type="PANTHER" id="PTHR24006">
    <property type="entry name" value="UBIQUITIN CARBOXYL-TERMINAL HYDROLASE"/>
    <property type="match status" value="1"/>
</dbReference>
<dbReference type="GeneID" id="85226993"/>
<dbReference type="AlphaFoldDB" id="A0AAF0F066"/>
<organism evidence="8 9">
    <name type="scientific">Malassezia japonica</name>
    <dbReference type="NCBI Taxonomy" id="223818"/>
    <lineage>
        <taxon>Eukaryota</taxon>
        <taxon>Fungi</taxon>
        <taxon>Dikarya</taxon>
        <taxon>Basidiomycota</taxon>
        <taxon>Ustilaginomycotina</taxon>
        <taxon>Malasseziomycetes</taxon>
        <taxon>Malasseziales</taxon>
        <taxon>Malasseziaceae</taxon>
        <taxon>Malassezia</taxon>
    </lineage>
</organism>
<evidence type="ECO:0000256" key="1">
    <source>
        <dbReference type="ARBA" id="ARBA00000707"/>
    </source>
</evidence>
<dbReference type="GO" id="GO:0006508">
    <property type="term" value="P:proteolysis"/>
    <property type="evidence" value="ECO:0007669"/>
    <property type="project" value="UniProtKB-KW"/>
</dbReference>
<keyword evidence="5 8" id="KW-0378">Hydrolase</keyword>
<dbReference type="PROSITE" id="PS50235">
    <property type="entry name" value="USP_3"/>
    <property type="match status" value="1"/>
</dbReference>
<comment type="catalytic activity">
    <reaction evidence="1">
        <text>Thiol-dependent hydrolysis of ester, thioester, amide, peptide and isopeptide bonds formed by the C-terminal Gly of ubiquitin (a 76-residue protein attached to proteins as an intracellular targeting signal).</text>
        <dbReference type="EC" id="3.4.19.12"/>
    </reaction>
</comment>
<dbReference type="InterPro" id="IPR001394">
    <property type="entry name" value="Peptidase_C19_UCH"/>
</dbReference>
<dbReference type="EMBL" id="CP119963">
    <property type="protein sequence ID" value="WFD40356.1"/>
    <property type="molecule type" value="Genomic_DNA"/>
</dbReference>
<evidence type="ECO:0000313" key="8">
    <source>
        <dbReference type="EMBL" id="WFD40356.1"/>
    </source>
</evidence>
<feature type="region of interest" description="Disordered" evidence="6">
    <location>
        <begin position="529"/>
        <end position="605"/>
    </location>
</feature>
<evidence type="ECO:0000256" key="6">
    <source>
        <dbReference type="SAM" id="MobiDB-lite"/>
    </source>
</evidence>
<dbReference type="Pfam" id="PF00443">
    <property type="entry name" value="UCH"/>
    <property type="match status" value="1"/>
</dbReference>
<feature type="domain" description="USP" evidence="7">
    <location>
        <begin position="13"/>
        <end position="374"/>
    </location>
</feature>
<dbReference type="SUPFAM" id="SSF54001">
    <property type="entry name" value="Cysteine proteinases"/>
    <property type="match status" value="1"/>
</dbReference>
<protein>
    <recommendedName>
        <fullName evidence="3">ubiquitinyl hydrolase 1</fullName>
        <ecNumber evidence="3">3.4.19.12</ecNumber>
    </recommendedName>
</protein>
<dbReference type="GO" id="GO:0005829">
    <property type="term" value="C:cytosol"/>
    <property type="evidence" value="ECO:0007669"/>
    <property type="project" value="TreeGrafter"/>
</dbReference>
<name>A0AAF0F066_9BASI</name>
<evidence type="ECO:0000256" key="4">
    <source>
        <dbReference type="ARBA" id="ARBA00022670"/>
    </source>
</evidence>
<dbReference type="GO" id="GO:0016579">
    <property type="term" value="P:protein deubiquitination"/>
    <property type="evidence" value="ECO:0007669"/>
    <property type="project" value="InterPro"/>
</dbReference>
<dbReference type="RefSeq" id="XP_060123253.1">
    <property type="nucleotide sequence ID" value="XM_060267270.1"/>
</dbReference>
<dbReference type="InterPro" id="IPR028889">
    <property type="entry name" value="USP"/>
</dbReference>
<dbReference type="PROSITE" id="PS00973">
    <property type="entry name" value="USP_2"/>
    <property type="match status" value="1"/>
</dbReference>
<reference evidence="8" key="1">
    <citation type="submission" date="2023-03" db="EMBL/GenBank/DDBJ databases">
        <title>Mating type loci evolution in Malassezia.</title>
        <authorList>
            <person name="Coelho M.A."/>
        </authorList>
    </citation>
    <scope>NUCLEOTIDE SEQUENCE</scope>
    <source>
        <strain evidence="8">CBS 9431</strain>
    </source>
</reference>
<proteinExistence type="inferred from homology"/>
<evidence type="ECO:0000313" key="9">
    <source>
        <dbReference type="Proteomes" id="UP001217754"/>
    </source>
</evidence>
<gene>
    <name evidence="8" type="ORF">MJAP1_003342</name>
</gene>
<evidence type="ECO:0000256" key="5">
    <source>
        <dbReference type="ARBA" id="ARBA00022801"/>
    </source>
</evidence>
<comment type="similarity">
    <text evidence="2">Belongs to the peptidase C19 family.</text>
</comment>
<dbReference type="GO" id="GO:0004843">
    <property type="term" value="F:cysteine-type deubiquitinase activity"/>
    <property type="evidence" value="ECO:0007669"/>
    <property type="project" value="UniProtKB-EC"/>
</dbReference>
<evidence type="ECO:0000256" key="3">
    <source>
        <dbReference type="ARBA" id="ARBA00012759"/>
    </source>
</evidence>